<keyword evidence="5" id="KW-0963">Cytoplasm</keyword>
<dbReference type="PANTHER" id="PTHR22912">
    <property type="entry name" value="DISULFIDE OXIDOREDUCTASE"/>
    <property type="match status" value="1"/>
</dbReference>
<comment type="caution">
    <text evidence="15">The sequence shown here is derived from an EMBL/GenBank/DDBJ whole genome shotgun (WGS) entry which is preliminary data.</text>
</comment>
<dbReference type="Pfam" id="PF07992">
    <property type="entry name" value="Pyr_redox_2"/>
    <property type="match status" value="1"/>
</dbReference>
<dbReference type="PANTHER" id="PTHR22912:SF93">
    <property type="entry name" value="SOLUBLE PYRIDINE NUCLEOTIDE TRANSHYDROGENASE"/>
    <property type="match status" value="1"/>
</dbReference>
<dbReference type="Proteomes" id="UP000429644">
    <property type="component" value="Unassembled WGS sequence"/>
</dbReference>
<dbReference type="InterPro" id="IPR001100">
    <property type="entry name" value="Pyr_nuc-diS_OxRdtase"/>
</dbReference>
<dbReference type="PRINTS" id="PR00368">
    <property type="entry name" value="FADPNR"/>
</dbReference>
<keyword evidence="7 12" id="KW-0274">FAD</keyword>
<keyword evidence="9" id="KW-0560">Oxidoreductase</keyword>
<feature type="binding site" evidence="12">
    <location>
        <position position="268"/>
    </location>
    <ligand>
        <name>NAD(+)</name>
        <dbReference type="ChEBI" id="CHEBI:57540"/>
    </ligand>
</feature>
<evidence type="ECO:0000256" key="2">
    <source>
        <dbReference type="ARBA" id="ARBA00004496"/>
    </source>
</evidence>
<keyword evidence="8" id="KW-0521">NADP</keyword>
<dbReference type="InterPro" id="IPR016156">
    <property type="entry name" value="FAD/NAD-linked_Rdtase_dimer_sf"/>
</dbReference>
<evidence type="ECO:0000256" key="1">
    <source>
        <dbReference type="ARBA" id="ARBA00002842"/>
    </source>
</evidence>
<dbReference type="EMBL" id="WHPD01003538">
    <property type="protein sequence ID" value="MPV90263.1"/>
    <property type="molecule type" value="Genomic_DNA"/>
</dbReference>
<dbReference type="EC" id="1.6.1.1" evidence="4"/>
<sequence length="478" mass="49807">MDKSYDLVVIGAGPAGEVAAELASAFGRAVLVVERSTPGGVVTTTGGAPTKALREAALYLTGYRQEEVYGVRAAAPLQAVMPTLGVRIEQVRDVLQDAVARRFVARGITYLQGVARIDTDRTVHITSPDGTAHAVASRAVVIATGSRPTHYSGIPFDDPDVYDSDEIWALPAAPTDIVIVGGGPIGVEFATVFTALGIPATLVNKSDRLLPTVDGELAGLLAEEFQRRGVRLVLGAGADGVRRVDGRLLVTLSNGTALEGDAVLFAAGRTANTEALGLEQAGVRLDAAGRIIVDRYYRTTAPGIYAAGDVVRPGLASSAMQQGRAAAAHACGLVFGVEIDQTVSTAVYGLPEVASAGATEEQIRSSGIPYAVGRCDLSTTPRGAIAGHGGLLKLIFHADNRKLLGVHCFGDIASEVVGLGHVVLQLGGRIEMFLTLALNTPTYNYAYHDATVDGLTRLTKLMGMPESGESPVQRSRAS</sequence>
<dbReference type="PRINTS" id="PR00411">
    <property type="entry name" value="PNDRDTASEI"/>
</dbReference>
<dbReference type="Gene3D" id="3.30.390.30">
    <property type="match status" value="1"/>
</dbReference>
<dbReference type="PIRSF" id="PIRSF000350">
    <property type="entry name" value="Mercury_reductase_MerA"/>
    <property type="match status" value="1"/>
</dbReference>
<comment type="subcellular location">
    <subcellularLocation>
        <location evidence="2">Cytoplasm</location>
    </subcellularLocation>
</comment>
<protein>
    <recommendedName>
        <fullName evidence="4">NAD(P)(+) transhydrogenase (Si-specific)</fullName>
        <ecNumber evidence="4">1.6.1.1</ecNumber>
    </recommendedName>
    <alternativeName>
        <fullName evidence="11">NAD(P)(+) transhydrogenase [B-specific]</fullName>
    </alternativeName>
</protein>
<dbReference type="RefSeq" id="WP_152233048.1">
    <property type="nucleotide sequence ID" value="NZ_BAAAOT010000026.1"/>
</dbReference>
<dbReference type="GO" id="GO:0004148">
    <property type="term" value="F:dihydrolipoyl dehydrogenase (NADH) activity"/>
    <property type="evidence" value="ECO:0007669"/>
    <property type="project" value="TreeGrafter"/>
</dbReference>
<keyword evidence="6" id="KW-0285">Flavoprotein</keyword>
<evidence type="ECO:0000256" key="7">
    <source>
        <dbReference type="ARBA" id="ARBA00022827"/>
    </source>
</evidence>
<evidence type="ECO:0000256" key="9">
    <source>
        <dbReference type="ARBA" id="ARBA00023002"/>
    </source>
</evidence>
<dbReference type="AlphaFoldDB" id="A0A7J9V0X5"/>
<feature type="binding site" evidence="12">
    <location>
        <begin position="144"/>
        <end position="146"/>
    </location>
    <ligand>
        <name>FAD</name>
        <dbReference type="ChEBI" id="CHEBI:57692"/>
    </ligand>
</feature>
<dbReference type="SUPFAM" id="SSF55424">
    <property type="entry name" value="FAD/NAD-linked reductases, dimerisation (C-terminal) domain"/>
    <property type="match status" value="1"/>
</dbReference>
<dbReference type="GO" id="GO:0003957">
    <property type="term" value="F:NAD(P)+ transhydrogenase (Si-specific) activity"/>
    <property type="evidence" value="ECO:0007669"/>
    <property type="project" value="UniProtKB-EC"/>
</dbReference>
<dbReference type="InterPro" id="IPR050151">
    <property type="entry name" value="Class-I_Pyr_Nuc-Dis_Oxidored"/>
</dbReference>
<dbReference type="SUPFAM" id="SSF51905">
    <property type="entry name" value="FAD/NAD(P)-binding domain"/>
    <property type="match status" value="1"/>
</dbReference>
<dbReference type="Pfam" id="PF02852">
    <property type="entry name" value="Pyr_redox_dim"/>
    <property type="match status" value="1"/>
</dbReference>
<feature type="domain" description="Pyridine nucleotide-disulphide oxidoreductase dimerisation" evidence="13">
    <location>
        <begin position="343"/>
        <end position="448"/>
    </location>
</feature>
<proteinExistence type="inferred from homology"/>
<comment type="cofactor">
    <cofactor evidence="12">
        <name>FAD</name>
        <dbReference type="ChEBI" id="CHEBI:57692"/>
    </cofactor>
    <text evidence="12">Binds 1 FAD per subunit.</text>
</comment>
<evidence type="ECO:0000256" key="12">
    <source>
        <dbReference type="PIRSR" id="PIRSR000350-3"/>
    </source>
</evidence>
<evidence type="ECO:0000256" key="3">
    <source>
        <dbReference type="ARBA" id="ARBA00007532"/>
    </source>
</evidence>
<accession>A0A7J9V0X5</accession>
<gene>
    <name evidence="15" type="ORF">GB882_16440</name>
</gene>
<dbReference type="GO" id="GO:0050660">
    <property type="term" value="F:flavin adenine dinucleotide binding"/>
    <property type="evidence" value="ECO:0007669"/>
    <property type="project" value="TreeGrafter"/>
</dbReference>
<comment type="function">
    <text evidence="1">Conversion of NADPH, generated by peripheral catabolic pathways, to NADH, which can enter the respiratory chain for energy generation.</text>
</comment>
<evidence type="ECO:0000256" key="8">
    <source>
        <dbReference type="ARBA" id="ARBA00022857"/>
    </source>
</evidence>
<dbReference type="GO" id="GO:0006103">
    <property type="term" value="P:2-oxoglutarate metabolic process"/>
    <property type="evidence" value="ECO:0007669"/>
    <property type="project" value="TreeGrafter"/>
</dbReference>
<feature type="binding site" evidence="12">
    <location>
        <position position="51"/>
    </location>
    <ligand>
        <name>FAD</name>
        <dbReference type="ChEBI" id="CHEBI:57692"/>
    </ligand>
</feature>
<dbReference type="GO" id="GO:0005829">
    <property type="term" value="C:cytosol"/>
    <property type="evidence" value="ECO:0007669"/>
    <property type="project" value="TreeGrafter"/>
</dbReference>
<dbReference type="OrthoDB" id="9800167at2"/>
<feature type="binding site" evidence="12">
    <location>
        <position position="309"/>
    </location>
    <ligand>
        <name>FAD</name>
        <dbReference type="ChEBI" id="CHEBI:57692"/>
    </ligand>
</feature>
<evidence type="ECO:0000259" key="14">
    <source>
        <dbReference type="Pfam" id="PF07992"/>
    </source>
</evidence>
<feature type="domain" description="FAD/NAD(P)-binding" evidence="14">
    <location>
        <begin position="5"/>
        <end position="323"/>
    </location>
</feature>
<dbReference type="InterPro" id="IPR023753">
    <property type="entry name" value="FAD/NAD-binding_dom"/>
</dbReference>
<comment type="similarity">
    <text evidence="3">Belongs to the class-I pyridine nucleotide-disulfide oxidoreductase family.</text>
</comment>
<dbReference type="Gene3D" id="3.50.50.60">
    <property type="entry name" value="FAD/NAD(P)-binding domain"/>
    <property type="match status" value="2"/>
</dbReference>
<organism evidence="15 16">
    <name type="scientific">Georgenia ruanii</name>
    <dbReference type="NCBI Taxonomy" id="348442"/>
    <lineage>
        <taxon>Bacteria</taxon>
        <taxon>Bacillati</taxon>
        <taxon>Actinomycetota</taxon>
        <taxon>Actinomycetes</taxon>
        <taxon>Micrococcales</taxon>
        <taxon>Bogoriellaceae</taxon>
        <taxon>Georgenia</taxon>
    </lineage>
</organism>
<dbReference type="InterPro" id="IPR036188">
    <property type="entry name" value="FAD/NAD-bd_sf"/>
</dbReference>
<feature type="binding site" evidence="12">
    <location>
        <begin position="181"/>
        <end position="188"/>
    </location>
    <ligand>
        <name>NAD(+)</name>
        <dbReference type="ChEBI" id="CHEBI:57540"/>
    </ligand>
</feature>
<evidence type="ECO:0000256" key="4">
    <source>
        <dbReference type="ARBA" id="ARBA00012772"/>
    </source>
</evidence>
<keyword evidence="16" id="KW-1185">Reference proteome</keyword>
<evidence type="ECO:0000313" key="16">
    <source>
        <dbReference type="Proteomes" id="UP000429644"/>
    </source>
</evidence>
<evidence type="ECO:0000259" key="13">
    <source>
        <dbReference type="Pfam" id="PF02852"/>
    </source>
</evidence>
<reference evidence="15 16" key="1">
    <citation type="submission" date="2019-10" db="EMBL/GenBank/DDBJ databases">
        <title>Georgenia wutianyii sp. nov. and Georgenia yuyongxinii sp. nov. isolated from plateau pika (Ochotona curzoniae) in the Qinghai-Tibet plateau of China.</title>
        <authorList>
            <person name="Tian Z."/>
        </authorList>
    </citation>
    <scope>NUCLEOTIDE SEQUENCE [LARGE SCALE GENOMIC DNA]</scope>
    <source>
        <strain evidence="15 16">JCM 15130</strain>
    </source>
</reference>
<evidence type="ECO:0000313" key="15">
    <source>
        <dbReference type="EMBL" id="MPV90263.1"/>
    </source>
</evidence>
<name>A0A7J9V0X5_9MICO</name>
<dbReference type="InterPro" id="IPR004099">
    <property type="entry name" value="Pyr_nucl-diS_OxRdtase_dimer"/>
</dbReference>
<keyword evidence="10 12" id="KW-0520">NAD</keyword>
<evidence type="ECO:0000256" key="6">
    <source>
        <dbReference type="ARBA" id="ARBA00022630"/>
    </source>
</evidence>
<evidence type="ECO:0000256" key="5">
    <source>
        <dbReference type="ARBA" id="ARBA00022490"/>
    </source>
</evidence>
<evidence type="ECO:0000256" key="10">
    <source>
        <dbReference type="ARBA" id="ARBA00023027"/>
    </source>
</evidence>
<evidence type="ECO:0000256" key="11">
    <source>
        <dbReference type="ARBA" id="ARBA00031183"/>
    </source>
</evidence>
<keyword evidence="12" id="KW-0547">Nucleotide-binding</keyword>